<dbReference type="InterPro" id="IPR004602">
    <property type="entry name" value="UvrA"/>
</dbReference>
<feature type="binding site" evidence="17">
    <location>
        <begin position="33"/>
        <end position="40"/>
    </location>
    <ligand>
        <name>ATP</name>
        <dbReference type="ChEBI" id="CHEBI:30616"/>
    </ligand>
</feature>
<evidence type="ECO:0000256" key="13">
    <source>
        <dbReference type="ARBA" id="ARBA00023204"/>
    </source>
</evidence>
<keyword evidence="10 17" id="KW-0067">ATP-binding</keyword>
<keyword evidence="5 17" id="KW-0547">Nucleotide-binding</keyword>
<keyword evidence="20" id="KW-1185">Reference proteome</keyword>
<dbReference type="Pfam" id="PF17755">
    <property type="entry name" value="UvrA_DNA-bind"/>
    <property type="match status" value="1"/>
</dbReference>
<dbReference type="InterPro" id="IPR041552">
    <property type="entry name" value="UvrA_DNA-bd"/>
</dbReference>
<evidence type="ECO:0000259" key="18">
    <source>
        <dbReference type="PROSITE" id="PS50893"/>
    </source>
</evidence>
<feature type="binding site" evidence="17">
    <location>
        <begin position="672"/>
        <end position="679"/>
    </location>
    <ligand>
        <name>ATP</name>
        <dbReference type="ChEBI" id="CHEBI:30616"/>
    </ligand>
</feature>
<sequence>MALTKISVRGAREHNLKGVDIDLPRDSLIVITGLSGSGKSSLAFDTIYAEGQRRYVESLSAYARQFLEMMQKPDVEHIEGLSPAISIEQKTTSKNPRSTVATVTEIYDYMRLLWARVGVPYSPATGLPIEAQTVSNMVDRVMALPEGTRLYLLAPVVRGRKGEYRKELAEWQKAGFTRVRIDGEIYPIEDAPALDKKFKHDIEVVVDRLAVKEGLETRLADSFETALRLAEGLAYVDLADGVVPGREGEDTGEGNLKGAGVPANRIVFSEKFACPVSGFTIEEIEPRLFSFNAPQGACATCDGIGEKQLFDPQLVVPNEALTLKQGAIMPWAKSNPPSPYYMQVLASLAKEFGFDLTTPWQDLGAENQDVILYGTKGKRVPLTFKDGRKQYTVNKPFEGVIGNLNRRLLQTESAWMRDELSKFQTAQPCETCGGKRLNEKALAVKIGGTPGSGEDAIDIATPSQMSVGDAKVWFEDLPERLTDQQQQIARAILKEINERLGFLDNVGLDYLNLDRKSGTLSGGESQRIRLASQIGSGLSGVLYVLDEPSIGLHQRDNDRLLETLKRLRDLGNTVIVVEHDEDAIRTADYVVDLGPGAGVHGGEIVAEGTLKQVLKSKKSLTAAYLNGTREIEVPATRRKGNKHKLTVHGARANNLNNVTASLPLGTFTCITGVSGSGKSSFTIDTLYAAAARELNGARVIAGAHDKVTGLEYCDKVIEIDQSPIGRTPRSNPATYTGAFTQIRDWFAGLPESQARGYKPGRFSFNVKGGRCEACQGDGLIKIEMHFLPDVYVTCEECGGKRYNRETLEVKFKGHSIADVLDMTIEDAESFFKAVPPIRDKMAMLNEVGLGYIKVGQQATTLSGGEAQRVKLAKELSKRSTGQTLYILDEPTTGLHFEDVRKLLEVLHRLVDQGNSVVVIEHNLDVIKTADWVLDLGPDGGVRGGEIVAEGTPEEVAEVSGSYTGAYLKPMLERAGGLAE</sequence>
<dbReference type="NCBIfam" id="NF001503">
    <property type="entry name" value="PRK00349.1"/>
    <property type="match status" value="1"/>
</dbReference>
<evidence type="ECO:0000256" key="5">
    <source>
        <dbReference type="ARBA" id="ARBA00022741"/>
    </source>
</evidence>
<dbReference type="Pfam" id="PF17760">
    <property type="entry name" value="UvrA_inter"/>
    <property type="match status" value="1"/>
</dbReference>
<comment type="caution">
    <text evidence="19">The sequence shown here is derived from an EMBL/GenBank/DDBJ whole genome shotgun (WGS) entry which is preliminary data.</text>
</comment>
<evidence type="ECO:0000256" key="2">
    <source>
        <dbReference type="ARBA" id="ARBA00022490"/>
    </source>
</evidence>
<evidence type="ECO:0000256" key="3">
    <source>
        <dbReference type="ARBA" id="ARBA00022723"/>
    </source>
</evidence>
<keyword evidence="11 17" id="KW-0267">Excision nuclease</keyword>
<comment type="caution">
    <text evidence="17">Lacks conserved residue(s) required for the propagation of feature annotation.</text>
</comment>
<dbReference type="Proteomes" id="UP000759298">
    <property type="component" value="Unassembled WGS sequence"/>
</dbReference>
<keyword evidence="3 17" id="KW-0479">Metal-binding</keyword>
<protein>
    <recommendedName>
        <fullName evidence="15 17">UvrABC system protein A</fullName>
        <shortName evidence="17">UvrA protein</shortName>
    </recommendedName>
    <alternativeName>
        <fullName evidence="16 17">Excinuclease ABC subunit A</fullName>
    </alternativeName>
</protein>
<dbReference type="PANTHER" id="PTHR43152:SF3">
    <property type="entry name" value="UVRABC SYSTEM PROTEIN A"/>
    <property type="match status" value="1"/>
</dbReference>
<feature type="domain" description="ABC transporter" evidence="18">
    <location>
        <begin position="637"/>
        <end position="968"/>
    </location>
</feature>
<keyword evidence="12 17" id="KW-0238">DNA-binding</keyword>
<dbReference type="GO" id="GO:0016787">
    <property type="term" value="F:hydrolase activity"/>
    <property type="evidence" value="ECO:0007669"/>
    <property type="project" value="UniProtKB-KW"/>
</dbReference>
<keyword evidence="2 17" id="KW-0963">Cytoplasm</keyword>
<comment type="subcellular location">
    <subcellularLocation>
        <location evidence="1 17">Cytoplasm</location>
    </subcellularLocation>
</comment>
<keyword evidence="13 17" id="KW-0234">DNA repair</keyword>
<dbReference type="NCBIfam" id="TIGR00630">
    <property type="entry name" value="uvra"/>
    <property type="match status" value="1"/>
</dbReference>
<organism evidence="19 20">
    <name type="scientific">Alteriqipengyuania abyssalis</name>
    <dbReference type="NCBI Taxonomy" id="2860200"/>
    <lineage>
        <taxon>Bacteria</taxon>
        <taxon>Pseudomonadati</taxon>
        <taxon>Pseudomonadota</taxon>
        <taxon>Alphaproteobacteria</taxon>
        <taxon>Sphingomonadales</taxon>
        <taxon>Erythrobacteraceae</taxon>
        <taxon>Alteriqipengyuania</taxon>
    </lineage>
</organism>
<evidence type="ECO:0000256" key="11">
    <source>
        <dbReference type="ARBA" id="ARBA00022881"/>
    </source>
</evidence>
<comment type="subunit">
    <text evidence="17">Forms a heterotetramer with UvrB during the search for lesions.</text>
</comment>
<feature type="zinc finger region" description="C4-type" evidence="17">
    <location>
        <begin position="771"/>
        <end position="797"/>
    </location>
</feature>
<keyword evidence="17" id="KW-0742">SOS response</keyword>
<evidence type="ECO:0000256" key="9">
    <source>
        <dbReference type="ARBA" id="ARBA00022833"/>
    </source>
</evidence>
<dbReference type="InterPro" id="IPR003439">
    <property type="entry name" value="ABC_transporter-like_ATP-bd"/>
</dbReference>
<proteinExistence type="inferred from homology"/>
<comment type="function">
    <text evidence="17">The UvrABC repair system catalyzes the recognition and processing of DNA lesions. UvrA is an ATPase and a DNA-binding protein. A damage recognition complex composed of 2 UvrA and 2 UvrB subunits scans DNA for abnormalities. When the presence of a lesion has been verified by UvrB, the UvrA molecules dissociate.</text>
</comment>
<keyword evidence="8 17" id="KW-0863">Zinc-finger</keyword>
<dbReference type="Pfam" id="PF00005">
    <property type="entry name" value="ABC_tran"/>
    <property type="match status" value="1"/>
</dbReference>
<dbReference type="Gene3D" id="1.20.1580.10">
    <property type="entry name" value="ABC transporter ATPase like domain"/>
    <property type="match status" value="3"/>
</dbReference>
<reference evidence="19 20" key="1">
    <citation type="submission" date="2021-07" db="EMBL/GenBank/DDBJ databases">
        <title>Alteriqipengyuania abyssalis NZ-12B nov, sp.nov isolated from deep sea sponge in pacific ocean.</title>
        <authorList>
            <person name="Tareen S."/>
            <person name="Wink J."/>
        </authorList>
    </citation>
    <scope>NUCLEOTIDE SEQUENCE [LARGE SCALE GENOMIC DNA]</scope>
    <source>
        <strain evidence="19 20">NZ-12B</strain>
    </source>
</reference>
<evidence type="ECO:0000256" key="4">
    <source>
        <dbReference type="ARBA" id="ARBA00022737"/>
    </source>
</evidence>
<keyword evidence="7 17" id="KW-0228">DNA excision</keyword>
<accession>A0ABS7PGU4</accession>
<name>A0ABS7PGU4_9SPHN</name>
<keyword evidence="9 17" id="KW-0862">Zinc</keyword>
<dbReference type="PANTHER" id="PTHR43152">
    <property type="entry name" value="UVRABC SYSTEM PROTEIN A"/>
    <property type="match status" value="1"/>
</dbReference>
<dbReference type="Gene3D" id="1.10.8.280">
    <property type="entry name" value="ABC transporter ATPase domain-like"/>
    <property type="match status" value="1"/>
</dbReference>
<feature type="domain" description="ABC transporter" evidence="18">
    <location>
        <begin position="299"/>
        <end position="626"/>
    </location>
</feature>
<evidence type="ECO:0000256" key="1">
    <source>
        <dbReference type="ARBA" id="ARBA00004496"/>
    </source>
</evidence>
<dbReference type="Gene3D" id="3.30.190.20">
    <property type="match status" value="1"/>
</dbReference>
<evidence type="ECO:0000256" key="7">
    <source>
        <dbReference type="ARBA" id="ARBA00022769"/>
    </source>
</evidence>
<evidence type="ECO:0000256" key="16">
    <source>
        <dbReference type="ARBA" id="ARBA00042156"/>
    </source>
</evidence>
<evidence type="ECO:0000313" key="20">
    <source>
        <dbReference type="Proteomes" id="UP000759298"/>
    </source>
</evidence>
<dbReference type="InterPro" id="IPR041102">
    <property type="entry name" value="UvrA_inter"/>
</dbReference>
<dbReference type="HAMAP" id="MF_00205">
    <property type="entry name" value="UvrA"/>
    <property type="match status" value="1"/>
</dbReference>
<dbReference type="PROSITE" id="PS00211">
    <property type="entry name" value="ABC_TRANSPORTER_1"/>
    <property type="match status" value="2"/>
</dbReference>
<evidence type="ECO:0000256" key="14">
    <source>
        <dbReference type="ARBA" id="ARBA00038000"/>
    </source>
</evidence>
<dbReference type="CDD" id="cd03271">
    <property type="entry name" value="ABC_UvrA_II"/>
    <property type="match status" value="1"/>
</dbReference>
<dbReference type="RefSeq" id="WP_222825752.1">
    <property type="nucleotide sequence ID" value="NZ_JAHWXP010000004.1"/>
</dbReference>
<keyword evidence="4 17" id="KW-0677">Repeat</keyword>
<evidence type="ECO:0000256" key="8">
    <source>
        <dbReference type="ARBA" id="ARBA00022771"/>
    </source>
</evidence>
<evidence type="ECO:0000256" key="6">
    <source>
        <dbReference type="ARBA" id="ARBA00022763"/>
    </source>
</evidence>
<evidence type="ECO:0000256" key="10">
    <source>
        <dbReference type="ARBA" id="ARBA00022840"/>
    </source>
</evidence>
<evidence type="ECO:0000256" key="15">
    <source>
        <dbReference type="ARBA" id="ARBA00039316"/>
    </source>
</evidence>
<dbReference type="InterPro" id="IPR017871">
    <property type="entry name" value="ABC_transporter-like_CS"/>
</dbReference>
<dbReference type="EMBL" id="JAHWXP010000004">
    <property type="protein sequence ID" value="MBY8338274.1"/>
    <property type="molecule type" value="Genomic_DNA"/>
</dbReference>
<dbReference type="PROSITE" id="PS50893">
    <property type="entry name" value="ABC_TRANSPORTER_2"/>
    <property type="match status" value="2"/>
</dbReference>
<evidence type="ECO:0000256" key="17">
    <source>
        <dbReference type="HAMAP-Rule" id="MF_00205"/>
    </source>
</evidence>
<keyword evidence="6 17" id="KW-0227">DNA damage</keyword>
<evidence type="ECO:0000256" key="12">
    <source>
        <dbReference type="ARBA" id="ARBA00023125"/>
    </source>
</evidence>
<dbReference type="Gene3D" id="3.40.50.300">
    <property type="entry name" value="P-loop containing nucleotide triphosphate hydrolases"/>
    <property type="match status" value="3"/>
</dbReference>
<dbReference type="InterPro" id="IPR027417">
    <property type="entry name" value="P-loop_NTPase"/>
</dbReference>
<dbReference type="SUPFAM" id="SSF52540">
    <property type="entry name" value="P-loop containing nucleoside triphosphate hydrolases"/>
    <property type="match status" value="2"/>
</dbReference>
<keyword evidence="19" id="KW-0378">Hydrolase</keyword>
<comment type="similarity">
    <text evidence="14 17">Belongs to the ABC transporter superfamily. UvrA family.</text>
</comment>
<gene>
    <name evidence="17 19" type="primary">uvrA</name>
    <name evidence="19" type="ORF">KYN89_14590</name>
</gene>
<evidence type="ECO:0000313" key="19">
    <source>
        <dbReference type="EMBL" id="MBY8338274.1"/>
    </source>
</evidence>